<accession>A0A8H5BCI3</accession>
<gene>
    <name evidence="3" type="ORF">D9619_001822</name>
</gene>
<dbReference type="AlphaFoldDB" id="A0A8H5BCI3"/>
<dbReference type="Proteomes" id="UP000567179">
    <property type="component" value="Unassembled WGS sequence"/>
</dbReference>
<feature type="region of interest" description="Disordered" evidence="1">
    <location>
        <begin position="66"/>
        <end position="109"/>
    </location>
</feature>
<protein>
    <recommendedName>
        <fullName evidence="2">Smr domain-containing protein</fullName>
    </recommendedName>
</protein>
<dbReference type="SUPFAM" id="SSF160443">
    <property type="entry name" value="SMR domain-like"/>
    <property type="match status" value="1"/>
</dbReference>
<sequence length="290" mass="32469">MRLVPVLEISACILSSGAKASFTRLIPCSVWYKLQPGSFAIWETVMWLQLFKSILNLFCGGSQQVPTSTGAHGQHHTNDQWPSQQQHRPDGHAPASQWQNSSPVHIPSHSQIHSREQYFALRAQANEQGDLMAKAFKESHESYARGNGAEAKDFSNQGKEHQRKMQELNRLASDFIFTENNRDRGPAEVDLHDLYVKEAIQRADQAIEQAKRNGLHQINFIVGKGLHSAGGVAKIKPAIEDLLQKHQLTAKLDPHNAGVLNVLLQTQERGMNADEISRRLERSDEGCTIM</sequence>
<evidence type="ECO:0000313" key="4">
    <source>
        <dbReference type="Proteomes" id="UP000567179"/>
    </source>
</evidence>
<dbReference type="Pfam" id="PF01713">
    <property type="entry name" value="Smr"/>
    <property type="match status" value="1"/>
</dbReference>
<evidence type="ECO:0000256" key="1">
    <source>
        <dbReference type="SAM" id="MobiDB-lite"/>
    </source>
</evidence>
<dbReference type="InterPro" id="IPR053020">
    <property type="entry name" value="Smr_domain_protein"/>
</dbReference>
<dbReference type="InterPro" id="IPR036063">
    <property type="entry name" value="Smr_dom_sf"/>
</dbReference>
<proteinExistence type="predicted"/>
<organism evidence="3 4">
    <name type="scientific">Psilocybe cf. subviscida</name>
    <dbReference type="NCBI Taxonomy" id="2480587"/>
    <lineage>
        <taxon>Eukaryota</taxon>
        <taxon>Fungi</taxon>
        <taxon>Dikarya</taxon>
        <taxon>Basidiomycota</taxon>
        <taxon>Agaricomycotina</taxon>
        <taxon>Agaricomycetes</taxon>
        <taxon>Agaricomycetidae</taxon>
        <taxon>Agaricales</taxon>
        <taxon>Agaricineae</taxon>
        <taxon>Strophariaceae</taxon>
        <taxon>Psilocybe</taxon>
    </lineage>
</organism>
<dbReference type="PANTHER" id="PTHR47417">
    <property type="entry name" value="SMR DOMAIN-CONTAINING PROTEIN YPL199C"/>
    <property type="match status" value="1"/>
</dbReference>
<dbReference type="PROSITE" id="PS50828">
    <property type="entry name" value="SMR"/>
    <property type="match status" value="1"/>
</dbReference>
<keyword evidence="4" id="KW-1185">Reference proteome</keyword>
<reference evidence="3 4" key="1">
    <citation type="journal article" date="2020" name="ISME J.">
        <title>Uncovering the hidden diversity of litter-decomposition mechanisms in mushroom-forming fungi.</title>
        <authorList>
            <person name="Floudas D."/>
            <person name="Bentzer J."/>
            <person name="Ahren D."/>
            <person name="Johansson T."/>
            <person name="Persson P."/>
            <person name="Tunlid A."/>
        </authorList>
    </citation>
    <scope>NUCLEOTIDE SEQUENCE [LARGE SCALE GENOMIC DNA]</scope>
    <source>
        <strain evidence="3 4">CBS 101986</strain>
    </source>
</reference>
<dbReference type="InterPro" id="IPR013899">
    <property type="entry name" value="DUF1771"/>
</dbReference>
<name>A0A8H5BCI3_9AGAR</name>
<feature type="domain" description="Smr" evidence="2">
    <location>
        <begin position="189"/>
        <end position="265"/>
    </location>
</feature>
<dbReference type="InterPro" id="IPR002625">
    <property type="entry name" value="Smr_dom"/>
</dbReference>
<dbReference type="PANTHER" id="PTHR47417:SF1">
    <property type="entry name" value="SMR DOMAIN-CONTAINING PROTEIN YPL199C"/>
    <property type="match status" value="1"/>
</dbReference>
<dbReference type="SMART" id="SM01162">
    <property type="entry name" value="DUF1771"/>
    <property type="match status" value="1"/>
</dbReference>
<comment type="caution">
    <text evidence="3">The sequence shown here is derived from an EMBL/GenBank/DDBJ whole genome shotgun (WGS) entry which is preliminary data.</text>
</comment>
<dbReference type="OrthoDB" id="3231855at2759"/>
<feature type="compositionally biased region" description="Polar residues" evidence="1">
    <location>
        <begin position="96"/>
        <end position="109"/>
    </location>
</feature>
<evidence type="ECO:0000313" key="3">
    <source>
        <dbReference type="EMBL" id="KAF5320715.1"/>
    </source>
</evidence>
<evidence type="ECO:0000259" key="2">
    <source>
        <dbReference type="PROSITE" id="PS50828"/>
    </source>
</evidence>
<dbReference type="Pfam" id="PF08590">
    <property type="entry name" value="DUF1771"/>
    <property type="match status" value="1"/>
</dbReference>
<dbReference type="EMBL" id="JAACJJ010000028">
    <property type="protein sequence ID" value="KAF5320715.1"/>
    <property type="molecule type" value="Genomic_DNA"/>
</dbReference>
<dbReference type="Gene3D" id="3.30.1370.110">
    <property type="match status" value="1"/>
</dbReference>
<dbReference type="SMART" id="SM00463">
    <property type="entry name" value="SMR"/>
    <property type="match status" value="1"/>
</dbReference>